<dbReference type="InterPro" id="IPR021155">
    <property type="entry name" value="Poxvirus_E2/O1"/>
</dbReference>
<evidence type="ECO:0000256" key="3">
    <source>
        <dbReference type="ARBA" id="ARBA00022989"/>
    </source>
</evidence>
<organism evidence="6 7">
    <name type="scientific">Seal parapoxvirus</name>
    <dbReference type="NCBI Taxonomy" id="187984"/>
    <lineage>
        <taxon>Viruses</taxon>
        <taxon>Varidnaviria</taxon>
        <taxon>Bamfordvirae</taxon>
        <taxon>Nucleocytoviricota</taxon>
        <taxon>Pokkesviricetes</taxon>
        <taxon>Chitovirales</taxon>
        <taxon>Poxviridae</taxon>
        <taxon>Chordopoxvirinae</taxon>
        <taxon>Parapoxvirus</taxon>
        <taxon>Parapoxvirus sealpox</taxon>
        <taxon>Grey sealpox virus</taxon>
    </lineage>
</organism>
<gene>
    <name evidence="6" type="ORF">SePPVgORF021</name>
</gene>
<evidence type="ECO:0000313" key="6">
    <source>
        <dbReference type="EMBL" id="ASC55608.1"/>
    </source>
</evidence>
<dbReference type="InterPro" id="IPR006732">
    <property type="entry name" value="Poxvirus_O1"/>
</dbReference>
<keyword evidence="2 5" id="KW-0812">Transmembrane</keyword>
<evidence type="ECO:0000313" key="7">
    <source>
        <dbReference type="Proteomes" id="UP000202998"/>
    </source>
</evidence>
<evidence type="ECO:0000256" key="1">
    <source>
        <dbReference type="ARBA" id="ARBA00004167"/>
    </source>
</evidence>
<dbReference type="Pfam" id="PF04497">
    <property type="entry name" value="Pox_E2-like"/>
    <property type="match status" value="2"/>
</dbReference>
<name>A0A1Z3GCX6_9POXV</name>
<dbReference type="OrthoDB" id="5767at10239"/>
<evidence type="ECO:0000256" key="5">
    <source>
        <dbReference type="SAM" id="Phobius"/>
    </source>
</evidence>
<evidence type="ECO:0000256" key="4">
    <source>
        <dbReference type="ARBA" id="ARBA00023136"/>
    </source>
</evidence>
<protein>
    <submittedName>
        <fullName evidence="6">Uncharacterized protein</fullName>
    </submittedName>
</protein>
<feature type="transmembrane region" description="Helical" evidence="5">
    <location>
        <begin position="604"/>
        <end position="625"/>
    </location>
</feature>
<dbReference type="GO" id="GO:0016020">
    <property type="term" value="C:membrane"/>
    <property type="evidence" value="ECO:0007669"/>
    <property type="project" value="UniProtKB-SubCell"/>
</dbReference>
<dbReference type="EMBL" id="KY382358">
    <property type="protein sequence ID" value="ASC55608.1"/>
    <property type="molecule type" value="Genomic_DNA"/>
</dbReference>
<reference evidence="6 7" key="1">
    <citation type="journal article" date="2017" name="Sci. Rep.">
        <title>Recovery of the first full-length genome sequence of a parapoxvirus directly from a clinical sample.</title>
        <authorList>
            <person name="Gunther T."/>
            <person name="Haas L."/>
            <person name="Alawi M."/>
            <person name="Wohlsein P."/>
            <person name="Marks J."/>
            <person name="Grundhoff A."/>
            <person name="Becher P."/>
            <person name="Fischer N."/>
        </authorList>
    </citation>
    <scope>NUCLEOTIDE SEQUENCE [LARGE SCALE GENOMIC DNA]</scope>
    <source>
        <strain evidence="6">AFK76s1</strain>
    </source>
</reference>
<keyword evidence="4 5" id="KW-0472">Membrane</keyword>
<dbReference type="PIRSF" id="PIRSF015980">
    <property type="entry name" value="VAC_O1L"/>
    <property type="match status" value="1"/>
</dbReference>
<proteinExistence type="predicted"/>
<keyword evidence="7" id="KW-1185">Reference proteome</keyword>
<comment type="subcellular location">
    <subcellularLocation>
        <location evidence="1">Membrane</location>
        <topology evidence="1">Single-pass membrane protein</topology>
    </subcellularLocation>
</comment>
<accession>A0A1Z3GCX6</accession>
<keyword evidence="3 5" id="KW-1133">Transmembrane helix</keyword>
<sequence length="698" mass="75534">MLLYPKKAREAAAALAKKNMCAEKLSRQQLQCLVAYGLHGDLPESVYEDAVAVCASNVMYFPPQKVKVPDLVLALKNNIKIPRKMMPAVCLHKRSLLATGDTEVMQALLASGAVYESEVVDLVQRGCVSAVLALTCAPWAASRRFHLTRTEIETVCRAIDPSLVNDMIPKLRICSQDLLALADTVGIPPLNKALGEIDDAATCARLVCDWPYLNVMKFLSADMVRSKEFARAVRENAMALRVRPVGADRLVGISKFRSRMLPEEHTNFHYDEDSAAANFCSAARSFKTSRSAKSCVPDESAESDDELCNSIGPLARRQSLFSPRSSARSSASSYRARCASLRVTETPLASAAGCTPKAKLASATDTAEELLCHLSDEWAQGRRAKTAALEKMLADFRLNPTFARTMLSSDAPVELKKKMLKVVCAWQTVGDFFSACTASIECSTDQILSLLLQNYRHVGAVMELLSKPPLPPGCGCEFCGRHMTSGRAALRSASFGAGALASPELDDAALLAAVFDMCLLALHGVVDPSFAGSVAWGPLSCALEGSRRMDAARVTSALNYEQLIFANFSPDGVKNTNSLLRLSRVKVPDLAANASVLNPAHAHALIAVGCIAEYMLAAIFFRVTVLRRLSKIREFVTKVVSVAMEATGTALPTIKVHERVEKEVRECAEELSVPYCTIGLVLRTVFAILNSFVSNGGD</sequence>
<dbReference type="Proteomes" id="UP000202998">
    <property type="component" value="Segment"/>
</dbReference>
<evidence type="ECO:0000256" key="2">
    <source>
        <dbReference type="ARBA" id="ARBA00022692"/>
    </source>
</evidence>